<evidence type="ECO:0000313" key="2">
    <source>
        <dbReference type="EMBL" id="KAK1763323.1"/>
    </source>
</evidence>
<dbReference type="Proteomes" id="UP001244011">
    <property type="component" value="Unassembled WGS sequence"/>
</dbReference>
<comment type="caution">
    <text evidence="2">The sequence shown here is derived from an EMBL/GenBank/DDBJ whole genome shotgun (WGS) entry which is preliminary data.</text>
</comment>
<dbReference type="GeneID" id="85315164"/>
<dbReference type="Pfam" id="PF20254">
    <property type="entry name" value="DMFA2_C"/>
    <property type="match status" value="1"/>
</dbReference>
<dbReference type="AlphaFoldDB" id="A0AAJ0BTW5"/>
<accession>A0AAJ0BTW5</accession>
<evidence type="ECO:0000313" key="3">
    <source>
        <dbReference type="Proteomes" id="UP001244011"/>
    </source>
</evidence>
<gene>
    <name evidence="2" type="ORF">QBC33DRAFT_598470</name>
</gene>
<evidence type="ECO:0000259" key="1">
    <source>
        <dbReference type="Pfam" id="PF20254"/>
    </source>
</evidence>
<feature type="domain" description="N,N-dimethylformamidase beta subunit-like C-terminal" evidence="1">
    <location>
        <begin position="292"/>
        <end position="736"/>
    </location>
</feature>
<protein>
    <recommendedName>
        <fullName evidence="1">N,N-dimethylformamidase beta subunit-like C-terminal domain-containing protein</fullName>
    </recommendedName>
</protein>
<dbReference type="EMBL" id="MU839028">
    <property type="protein sequence ID" value="KAK1763323.1"/>
    <property type="molecule type" value="Genomic_DNA"/>
</dbReference>
<dbReference type="InterPro" id="IPR046540">
    <property type="entry name" value="DMFA2_C"/>
</dbReference>
<reference evidence="2" key="1">
    <citation type="submission" date="2023-06" db="EMBL/GenBank/DDBJ databases">
        <title>Genome-scale phylogeny and comparative genomics of the fungal order Sordariales.</title>
        <authorList>
            <consortium name="Lawrence Berkeley National Laboratory"/>
            <person name="Hensen N."/>
            <person name="Bonometti L."/>
            <person name="Westerberg I."/>
            <person name="Brannstrom I.O."/>
            <person name="Guillou S."/>
            <person name="Cros-Aarteil S."/>
            <person name="Calhoun S."/>
            <person name="Haridas S."/>
            <person name="Kuo A."/>
            <person name="Mondo S."/>
            <person name="Pangilinan J."/>
            <person name="Riley R."/>
            <person name="Labutti K."/>
            <person name="Andreopoulos B."/>
            <person name="Lipzen A."/>
            <person name="Chen C."/>
            <person name="Yanf M."/>
            <person name="Daum C."/>
            <person name="Ng V."/>
            <person name="Clum A."/>
            <person name="Steindorff A."/>
            <person name="Ohm R."/>
            <person name="Martin F."/>
            <person name="Silar P."/>
            <person name="Natvig D."/>
            <person name="Lalanne C."/>
            <person name="Gautier V."/>
            <person name="Ament-Velasquez S.L."/>
            <person name="Kruys A."/>
            <person name="Hutchinson M.I."/>
            <person name="Powell A.J."/>
            <person name="Barry K."/>
            <person name="Miller A.N."/>
            <person name="Grigoriev I.V."/>
            <person name="Debuchy R."/>
            <person name="Gladieux P."/>
            <person name="Thoren M.H."/>
            <person name="Johannesson H."/>
        </authorList>
    </citation>
    <scope>NUCLEOTIDE SEQUENCE</scope>
    <source>
        <strain evidence="2">8032-3</strain>
    </source>
</reference>
<name>A0AAJ0BTW5_9PEZI</name>
<keyword evidence="3" id="KW-1185">Reference proteome</keyword>
<dbReference type="RefSeq" id="XP_060279536.1">
    <property type="nucleotide sequence ID" value="XM_060431977.1"/>
</dbReference>
<organism evidence="2 3">
    <name type="scientific">Phialemonium atrogriseum</name>
    <dbReference type="NCBI Taxonomy" id="1093897"/>
    <lineage>
        <taxon>Eukaryota</taxon>
        <taxon>Fungi</taxon>
        <taxon>Dikarya</taxon>
        <taxon>Ascomycota</taxon>
        <taxon>Pezizomycotina</taxon>
        <taxon>Sordariomycetes</taxon>
        <taxon>Sordariomycetidae</taxon>
        <taxon>Cephalothecales</taxon>
        <taxon>Cephalothecaceae</taxon>
        <taxon>Phialemonium</taxon>
    </lineage>
</organism>
<proteinExistence type="predicted"/>
<sequence>MSVDQYPVRPNLTVDTDEITGYVDPWVLSPGETGDVKISSTRPNLKYQTVRLLQGLDMPHAPTPERKLVENGPKGELKGRFQASYPGSYGIVDGWTREPLLDKAEGLEISFYAQPWMLDARYPQALLSTLDVKTSSGVCILLDPQNNLVFWIGTGTAVETVKVSCPVRQQRWLHLRFSVKEKAVEVDIIHLPADNELAPPPTKVQTSLKDAAKLESSSRPLLFAATFAANPQTDSPRAVHFFNGRLDSPRFTALGRASWDIAKYDFSLGIDTDEITDVSGSGLSGRLINAPTRAVRGHDYDHSLTGVSWKDAKHGFGSIHFHDDDLDDAAWETDFQITVPADARSGAYAIEVSDTESGLKDSIVFFVRPKQVRSQAKVAFVFSTFTYLAYANEHMYDETKSTHISFPEGVQLMESDNYHKMVQRGDLGLAIYDLHSDGSGVVYSTSKRPVLNMRPDYIHWGFQRPREFSADLIMVGFLEKLLGDGYDTLTDHDLHLRGSAALAGYDVVITGSHPEYPSMESLDAYEGHLRRGGSLMYTGGNGFYWRSVTQPQKPHRMEVRRADVGARTHELPAGERYHSLNGQLGGLWRSLGRAPNLLWGIGSSASGKGPGRPFLPIESALNDPALAWVWAGLDEHSRKRLGEQGLAGGASGDELDRLDTAIGTPRDAVLLARSERHDDHFMLFNEELIFPMIGTLGSTSPLVRSDLVYYKANGGGSVFSVGSINWNNSLAWDGYKNDIATVTENVLREFLARGAKRGAE</sequence>